<dbReference type="InterPro" id="IPR052391">
    <property type="entry name" value="E3_Ligase-Neurotoxin"/>
</dbReference>
<gene>
    <name evidence="3" type="ORF">E0L32_005304</name>
</gene>
<feature type="transmembrane region" description="Helical" evidence="2">
    <location>
        <begin position="207"/>
        <end position="224"/>
    </location>
</feature>
<evidence type="ECO:0000256" key="1">
    <source>
        <dbReference type="SAM" id="MobiDB-lite"/>
    </source>
</evidence>
<feature type="compositionally biased region" description="Polar residues" evidence="1">
    <location>
        <begin position="373"/>
        <end position="382"/>
    </location>
</feature>
<feature type="region of interest" description="Disordered" evidence="1">
    <location>
        <begin position="314"/>
        <end position="382"/>
    </location>
</feature>
<feature type="compositionally biased region" description="Basic and acidic residues" evidence="1">
    <location>
        <begin position="314"/>
        <end position="328"/>
    </location>
</feature>
<feature type="compositionally biased region" description="Low complexity" evidence="1">
    <location>
        <begin position="360"/>
        <end position="372"/>
    </location>
</feature>
<dbReference type="PANTHER" id="PTHR24133">
    <property type="entry name" value="ANKYRIN DOMAIN-CONTAINING"/>
    <property type="match status" value="1"/>
</dbReference>
<evidence type="ECO:0000256" key="2">
    <source>
        <dbReference type="SAM" id="Phobius"/>
    </source>
</evidence>
<dbReference type="SMART" id="SM00248">
    <property type="entry name" value="ANK"/>
    <property type="match status" value="6"/>
</dbReference>
<organism evidence="3 4">
    <name type="scientific">Thyridium curvatum</name>
    <dbReference type="NCBI Taxonomy" id="1093900"/>
    <lineage>
        <taxon>Eukaryota</taxon>
        <taxon>Fungi</taxon>
        <taxon>Dikarya</taxon>
        <taxon>Ascomycota</taxon>
        <taxon>Pezizomycotina</taxon>
        <taxon>Sordariomycetes</taxon>
        <taxon>Sordariomycetidae</taxon>
        <taxon>Thyridiales</taxon>
        <taxon>Thyridiaceae</taxon>
        <taxon>Thyridium</taxon>
    </lineage>
</organism>
<dbReference type="STRING" id="1093900.A0A507AXC7"/>
<feature type="transmembrane region" description="Helical" evidence="2">
    <location>
        <begin position="86"/>
        <end position="110"/>
    </location>
</feature>
<feature type="transmembrane region" description="Helical" evidence="2">
    <location>
        <begin position="52"/>
        <end position="74"/>
    </location>
</feature>
<proteinExistence type="predicted"/>
<dbReference type="EMBL" id="SKBQ01000027">
    <property type="protein sequence ID" value="TPX14612.1"/>
    <property type="molecule type" value="Genomic_DNA"/>
</dbReference>
<dbReference type="InterPro" id="IPR036770">
    <property type="entry name" value="Ankyrin_rpt-contain_sf"/>
</dbReference>
<dbReference type="InterPro" id="IPR002110">
    <property type="entry name" value="Ankyrin_rpt"/>
</dbReference>
<keyword evidence="4" id="KW-1185">Reference proteome</keyword>
<dbReference type="AlphaFoldDB" id="A0A507AXC7"/>
<sequence>MSTSTRSLQSWSQRLGRRGEKLSPPAGQDLLLQLLQEVPDCSQPLPYKGEVAGGILVTIWFVIMAVFTVMWWLYIVRGRHMGKWHAFESILFGNVLLCIGRSVIYGYVIFGAFWELSRPLSTLFFLWGGHRIVWNEVEHRFTEKLKYYLWLVAKVLMLVNFLVIIFYWLLYIALASVWVRFASLDTIADIGTSVTATRQDLRLADDAAFGTLTSLFLAFMYALARTVSGPVDLGSEEAVQVEAWIRFSILRDLMNQTNEGRTSAPPFGTLLNAAEMRLTVERRDTVTVAAGVHCIDRLRQDYAKLDPRIKDDLRARRNTRREQLHDSVRSNGTWDPTSTNRSNRAATPVETARQRLNRFAPEATRAAATPPTLSDTMPPSQPQLDSLAAELLDQILVNLDLVDISRLSCCNRRLNHDLEQTLYGNATSRNRAMKWACETGNNSVVHRAIAYGSSPSIVPVPRRRTQTAQSPQSLNTLTLYLAARHGQVATFRRLIQLGSRVDEREVDSLTVRALVERLCHPVDFDLLDPFLQAGLASQLGQQMRDEALIFVATSVAPIVPLDVVRMLLDCGASPNCVRSGRAKDGSISPLSAALITRRTDLFQLLVARGADVNGIPYPPRPAALPTLPLHIPACTAALAMAEETESTGLLQLCLDQGADINVQVPFLQDRGSRLVTFTTPLLMYLGKAASQWIDTDSQNSSLAKLRYLLDNGAKATVSSYSINEIEVLRTGRYRFESPLSPVQLLMNSLTSSNLVTPSLLSAVKLLTQHGGLQSRTGEILARYDFFEEGSGHENDPIITAWEELLTTLLADSNQHEDLDTFLFKYVTTKGNTGPRASYYGVERRIGALAYVTIKRLIAAGADINFRESSYAPTALQRLCEMYNKCSLGYNILGDYVLGYLRQQRVITMESWNLVRFLVVDCGANPSLRWRERTAAETLQSGWDKLGPEEQQLAQEMIIVLQEAPKQ</sequence>
<name>A0A507AXC7_9PEZI</name>
<dbReference type="Proteomes" id="UP000319257">
    <property type="component" value="Unassembled WGS sequence"/>
</dbReference>
<dbReference type="PANTHER" id="PTHR24133:SF40">
    <property type="entry name" value="ANKYRIN REPEAT DOMAIN 44"/>
    <property type="match status" value="1"/>
</dbReference>
<protein>
    <submittedName>
        <fullName evidence="3">Uncharacterized protein</fullName>
    </submittedName>
</protein>
<reference evidence="3 4" key="1">
    <citation type="submission" date="2019-06" db="EMBL/GenBank/DDBJ databases">
        <title>Draft genome sequence of the filamentous fungus Phialemoniopsis curvata isolated from diesel fuel.</title>
        <authorList>
            <person name="Varaljay V.A."/>
            <person name="Lyon W.J."/>
            <person name="Crouch A.L."/>
            <person name="Drake C.E."/>
            <person name="Hollomon J.M."/>
            <person name="Nadeau L.J."/>
            <person name="Nunn H.S."/>
            <person name="Stevenson B.S."/>
            <person name="Bojanowski C.L."/>
            <person name="Crookes-Goodson W.J."/>
        </authorList>
    </citation>
    <scope>NUCLEOTIDE SEQUENCE [LARGE SCALE GENOMIC DNA]</scope>
    <source>
        <strain evidence="3 4">D216</strain>
    </source>
</reference>
<dbReference type="OrthoDB" id="4508560at2759"/>
<dbReference type="GeneID" id="41972751"/>
<comment type="caution">
    <text evidence="3">The sequence shown here is derived from an EMBL/GenBank/DDBJ whole genome shotgun (WGS) entry which is preliminary data.</text>
</comment>
<keyword evidence="2" id="KW-0812">Transmembrane</keyword>
<accession>A0A507AXC7</accession>
<feature type="transmembrane region" description="Helical" evidence="2">
    <location>
        <begin position="155"/>
        <end position="179"/>
    </location>
</feature>
<dbReference type="Gene3D" id="1.25.40.20">
    <property type="entry name" value="Ankyrin repeat-containing domain"/>
    <property type="match status" value="1"/>
</dbReference>
<feature type="compositionally biased region" description="Polar residues" evidence="1">
    <location>
        <begin position="329"/>
        <end position="345"/>
    </location>
</feature>
<dbReference type="RefSeq" id="XP_030996323.1">
    <property type="nucleotide sequence ID" value="XM_031139811.1"/>
</dbReference>
<dbReference type="InParanoid" id="A0A507AXC7"/>
<evidence type="ECO:0000313" key="4">
    <source>
        <dbReference type="Proteomes" id="UP000319257"/>
    </source>
</evidence>
<evidence type="ECO:0000313" key="3">
    <source>
        <dbReference type="EMBL" id="TPX14612.1"/>
    </source>
</evidence>
<keyword evidence="2" id="KW-0472">Membrane</keyword>
<keyword evidence="2" id="KW-1133">Transmembrane helix</keyword>
<dbReference type="SUPFAM" id="SSF48403">
    <property type="entry name" value="Ankyrin repeat"/>
    <property type="match status" value="1"/>
</dbReference>